<comment type="caution">
    <text evidence="5">The sequence shown here is derived from an EMBL/GenBank/DDBJ whole genome shotgun (WGS) entry which is preliminary data.</text>
</comment>
<dbReference type="GO" id="GO:0051087">
    <property type="term" value="F:protein-folding chaperone binding"/>
    <property type="evidence" value="ECO:0007669"/>
    <property type="project" value="InterPro"/>
</dbReference>
<dbReference type="InterPro" id="IPR004640">
    <property type="entry name" value="HscB"/>
</dbReference>
<dbReference type="PANTHER" id="PTHR14021:SF15">
    <property type="entry name" value="IRON-SULFUR CLUSTER CO-CHAPERONE PROTEIN HSCB"/>
    <property type="match status" value="1"/>
</dbReference>
<organism evidence="5 6">
    <name type="scientific">Marchantia polymorpha subsp. ruderalis</name>
    <dbReference type="NCBI Taxonomy" id="1480154"/>
    <lineage>
        <taxon>Eukaryota</taxon>
        <taxon>Viridiplantae</taxon>
        <taxon>Streptophyta</taxon>
        <taxon>Embryophyta</taxon>
        <taxon>Marchantiophyta</taxon>
        <taxon>Marchantiopsida</taxon>
        <taxon>Marchantiidae</taxon>
        <taxon>Marchantiales</taxon>
        <taxon>Marchantiaceae</taxon>
        <taxon>Marchantia</taxon>
    </lineage>
</organism>
<dbReference type="SUPFAM" id="SSF47144">
    <property type="entry name" value="HSC20 (HSCB), C-terminal oligomerisation domain"/>
    <property type="match status" value="1"/>
</dbReference>
<dbReference type="AlphaFoldDB" id="A0A176WHG8"/>
<dbReference type="Pfam" id="PF07743">
    <property type="entry name" value="HSCB_C"/>
    <property type="match status" value="1"/>
</dbReference>
<evidence type="ECO:0000313" key="6">
    <source>
        <dbReference type="Proteomes" id="UP000077202"/>
    </source>
</evidence>
<evidence type="ECO:0000256" key="2">
    <source>
        <dbReference type="ARBA" id="ARBA00023186"/>
    </source>
</evidence>
<reference evidence="5" key="1">
    <citation type="submission" date="2016-03" db="EMBL/GenBank/DDBJ databases">
        <title>Mechanisms controlling the formation of the plant cell surface in tip-growing cells are functionally conserved among land plants.</title>
        <authorList>
            <person name="Honkanen S."/>
            <person name="Jones V.A."/>
            <person name="Morieri G."/>
            <person name="Champion C."/>
            <person name="Hetherington A.J."/>
            <person name="Kelly S."/>
            <person name="Saint-Marcoux D."/>
            <person name="Proust H."/>
            <person name="Prescott H."/>
            <person name="Dolan L."/>
        </authorList>
    </citation>
    <scope>NUCLEOTIDE SEQUENCE [LARGE SCALE GENOMIC DNA]</scope>
    <source>
        <tissue evidence="5">Whole gametophyte</tissue>
    </source>
</reference>
<dbReference type="InterPro" id="IPR036869">
    <property type="entry name" value="J_dom_sf"/>
</dbReference>
<keyword evidence="6" id="KW-1185">Reference proteome</keyword>
<dbReference type="GO" id="GO:0001671">
    <property type="term" value="F:ATPase activator activity"/>
    <property type="evidence" value="ECO:0007669"/>
    <property type="project" value="InterPro"/>
</dbReference>
<comment type="similarity">
    <text evidence="1">Belongs to the HscB family.</text>
</comment>
<dbReference type="GO" id="GO:0044571">
    <property type="term" value="P:[2Fe-2S] cluster assembly"/>
    <property type="evidence" value="ECO:0007669"/>
    <property type="project" value="InterPro"/>
</dbReference>
<dbReference type="SUPFAM" id="SSF46565">
    <property type="entry name" value="Chaperone J-domain"/>
    <property type="match status" value="1"/>
</dbReference>
<sequence length="271" mass="30321">MRRQVSSSGLYRHFLTRNLENGAEKSVRALNSSAQFSSTSRFPDSPGAPQIAHPDRNSGTSQGLLSFFQPVRCLDSSARPRHVDSVPRSSVIETRRRSFVATAGNEKGPSKKCWACEHDILGGSGLFCPSCDGIQPLDLSVDHFTIFGIERSFKVDSKELEQRYKSLQKKLHPDLMSSKSQLGLHGIKVDEEGTIDDPALLMEIMEIRESLEDVSDAKELQKLQAQNALRIQDTEKVLEKTFAAGDLKKAVSWVQRLAYYNKVDEEIVRKL</sequence>
<gene>
    <name evidence="5" type="ORF">AXG93_4085s1200</name>
</gene>
<proteinExistence type="inferred from homology"/>
<dbReference type="EMBL" id="LVLJ01000748">
    <property type="protein sequence ID" value="OAE32698.1"/>
    <property type="molecule type" value="Genomic_DNA"/>
</dbReference>
<dbReference type="GO" id="GO:0051259">
    <property type="term" value="P:protein complex oligomerization"/>
    <property type="evidence" value="ECO:0007669"/>
    <property type="project" value="InterPro"/>
</dbReference>
<protein>
    <recommendedName>
        <fullName evidence="4">J domain-containing protein</fullName>
    </recommendedName>
</protein>
<dbReference type="Gene3D" id="1.20.1280.20">
    <property type="entry name" value="HscB, C-terminal domain"/>
    <property type="match status" value="1"/>
</dbReference>
<evidence type="ECO:0000256" key="3">
    <source>
        <dbReference type="SAM" id="MobiDB-lite"/>
    </source>
</evidence>
<feature type="domain" description="J" evidence="4">
    <location>
        <begin position="142"/>
        <end position="219"/>
    </location>
</feature>
<keyword evidence="2" id="KW-0143">Chaperone</keyword>
<dbReference type="InterPro" id="IPR036386">
    <property type="entry name" value="HscB_C_sf"/>
</dbReference>
<dbReference type="Proteomes" id="UP000077202">
    <property type="component" value="Unassembled WGS sequence"/>
</dbReference>
<dbReference type="InterPro" id="IPR001623">
    <property type="entry name" value="DnaJ_domain"/>
</dbReference>
<dbReference type="InterPro" id="IPR009073">
    <property type="entry name" value="HscB_oligo_C"/>
</dbReference>
<evidence type="ECO:0000313" key="5">
    <source>
        <dbReference type="EMBL" id="OAE32698.1"/>
    </source>
</evidence>
<evidence type="ECO:0000256" key="1">
    <source>
        <dbReference type="ARBA" id="ARBA00010476"/>
    </source>
</evidence>
<accession>A0A176WHG8</accession>
<evidence type="ECO:0000259" key="4">
    <source>
        <dbReference type="PROSITE" id="PS50076"/>
    </source>
</evidence>
<name>A0A176WHG8_MARPO</name>
<feature type="region of interest" description="Disordered" evidence="3">
    <location>
        <begin position="34"/>
        <end position="59"/>
    </location>
</feature>
<dbReference type="CDD" id="cd06257">
    <property type="entry name" value="DnaJ"/>
    <property type="match status" value="1"/>
</dbReference>
<dbReference type="PANTHER" id="PTHR14021">
    <property type="entry name" value="IRON-SULFUR CLUSTER CO-CHAPERONE PROTEIN HSCB"/>
    <property type="match status" value="1"/>
</dbReference>
<dbReference type="PROSITE" id="PS50076">
    <property type="entry name" value="DNAJ_2"/>
    <property type="match status" value="1"/>
</dbReference>